<proteinExistence type="predicted"/>
<evidence type="ECO:0000256" key="1">
    <source>
        <dbReference type="SAM" id="Phobius"/>
    </source>
</evidence>
<comment type="caution">
    <text evidence="2">The sequence shown here is derived from an EMBL/GenBank/DDBJ whole genome shotgun (WGS) entry which is preliminary data.</text>
</comment>
<sequence length="221" mass="24207">MARGSDLGWWGRHPYAYVAITNGLLLLCIVLAVIAGPGAAIIPGFFGLLFVIAAAYSWHWLLKGRHQSKAKNDRLRWKIDKVLLRIGWVVLTAVFLCLAGTSIIGIYGSWRLDRYGVTTEATVADIDGSTITVSFRTGDGLREGDLRTERGDGSRLHVGDPVQILHDPDPGYREVVLAERSPYAGWPFAIGIGAIVAGYFVVVPAGRRVINSQASRHWRKA</sequence>
<feature type="transmembrane region" description="Helical" evidence="1">
    <location>
        <begin position="183"/>
        <end position="206"/>
    </location>
</feature>
<feature type="transmembrane region" description="Helical" evidence="1">
    <location>
        <begin position="82"/>
        <end position="107"/>
    </location>
</feature>
<protein>
    <recommendedName>
        <fullName evidence="4">DUF3592 domain-containing protein</fullName>
    </recommendedName>
</protein>
<keyword evidence="3" id="KW-1185">Reference proteome</keyword>
<keyword evidence="1" id="KW-1133">Transmembrane helix</keyword>
<name>A0ABP8DKP2_9ACTN</name>
<reference evidence="3" key="1">
    <citation type="journal article" date="2019" name="Int. J. Syst. Evol. Microbiol.">
        <title>The Global Catalogue of Microorganisms (GCM) 10K type strain sequencing project: providing services to taxonomists for standard genome sequencing and annotation.</title>
        <authorList>
            <consortium name="The Broad Institute Genomics Platform"/>
            <consortium name="The Broad Institute Genome Sequencing Center for Infectious Disease"/>
            <person name="Wu L."/>
            <person name="Ma J."/>
        </authorList>
    </citation>
    <scope>NUCLEOTIDE SEQUENCE [LARGE SCALE GENOMIC DNA]</scope>
    <source>
        <strain evidence="3">JCM 17441</strain>
    </source>
</reference>
<feature type="transmembrane region" description="Helical" evidence="1">
    <location>
        <begin position="15"/>
        <end position="35"/>
    </location>
</feature>
<keyword evidence="1" id="KW-0472">Membrane</keyword>
<evidence type="ECO:0008006" key="4">
    <source>
        <dbReference type="Google" id="ProtNLM"/>
    </source>
</evidence>
<organism evidence="2 3">
    <name type="scientific">Dactylosporangium darangshiense</name>
    <dbReference type="NCBI Taxonomy" id="579108"/>
    <lineage>
        <taxon>Bacteria</taxon>
        <taxon>Bacillati</taxon>
        <taxon>Actinomycetota</taxon>
        <taxon>Actinomycetes</taxon>
        <taxon>Micromonosporales</taxon>
        <taxon>Micromonosporaceae</taxon>
        <taxon>Dactylosporangium</taxon>
    </lineage>
</organism>
<evidence type="ECO:0000313" key="2">
    <source>
        <dbReference type="EMBL" id="GAA4258427.1"/>
    </source>
</evidence>
<dbReference type="RefSeq" id="WP_345135345.1">
    <property type="nucleotide sequence ID" value="NZ_BAABAT010000031.1"/>
</dbReference>
<keyword evidence="1" id="KW-0812">Transmembrane</keyword>
<evidence type="ECO:0000313" key="3">
    <source>
        <dbReference type="Proteomes" id="UP001500620"/>
    </source>
</evidence>
<gene>
    <name evidence="2" type="ORF">GCM10022255_079050</name>
</gene>
<accession>A0ABP8DKP2</accession>
<feature type="transmembrane region" description="Helical" evidence="1">
    <location>
        <begin position="41"/>
        <end position="61"/>
    </location>
</feature>
<dbReference type="EMBL" id="BAABAT010000031">
    <property type="protein sequence ID" value="GAA4258427.1"/>
    <property type="molecule type" value="Genomic_DNA"/>
</dbReference>
<dbReference type="Proteomes" id="UP001500620">
    <property type="component" value="Unassembled WGS sequence"/>
</dbReference>